<reference evidence="1 2" key="1">
    <citation type="submission" date="2009-08" db="EMBL/GenBank/DDBJ databases">
        <title>The Genome Sequence of Spizellomyces punctatus strain DAOM BR117.</title>
        <authorList>
            <consortium name="The Broad Institute Genome Sequencing Platform"/>
            <person name="Russ C."/>
            <person name="Cuomo C."/>
            <person name="Shea T."/>
            <person name="Young S.K."/>
            <person name="Zeng Q."/>
            <person name="Koehrsen M."/>
            <person name="Haas B."/>
            <person name="Borodovsky M."/>
            <person name="Guigo R."/>
            <person name="Alvarado L."/>
            <person name="Berlin A."/>
            <person name="Bochicchio J."/>
            <person name="Borenstein D."/>
            <person name="Chapman S."/>
            <person name="Chen Z."/>
            <person name="Engels R."/>
            <person name="Freedman E."/>
            <person name="Gellesch M."/>
            <person name="Goldberg J."/>
            <person name="Griggs A."/>
            <person name="Gujja S."/>
            <person name="Heiman D."/>
            <person name="Hepburn T."/>
            <person name="Howarth C."/>
            <person name="Jen D."/>
            <person name="Larson L."/>
            <person name="Lewis B."/>
            <person name="Mehta T."/>
            <person name="Park D."/>
            <person name="Pearson M."/>
            <person name="Roberts A."/>
            <person name="Saif S."/>
            <person name="Shenoy N."/>
            <person name="Sisk P."/>
            <person name="Stolte C."/>
            <person name="Sykes S."/>
            <person name="Thomson T."/>
            <person name="Walk T."/>
            <person name="White J."/>
            <person name="Yandava C."/>
            <person name="Burger G."/>
            <person name="Gray M.W."/>
            <person name="Holland P.W.H."/>
            <person name="King N."/>
            <person name="Lang F.B.F."/>
            <person name="Roger A.J."/>
            <person name="Ruiz-Trillo I."/>
            <person name="Lander E."/>
            <person name="Nusbaum C."/>
        </authorList>
    </citation>
    <scope>NUCLEOTIDE SEQUENCE [LARGE SCALE GENOMIC DNA]</scope>
    <source>
        <strain evidence="1 2">DAOM BR117</strain>
    </source>
</reference>
<name>A0A0L0HN90_SPIPD</name>
<gene>
    <name evidence="1" type="ORF">SPPG_01967</name>
</gene>
<dbReference type="OrthoDB" id="10375243at2759"/>
<dbReference type="Proteomes" id="UP000053201">
    <property type="component" value="Unassembled WGS sequence"/>
</dbReference>
<sequence>MAIHNWRLHSQDGSMTIPGTVNMDDTSSLRSASMSVGSGTISPIRGSITALYHWRLGKHRGGSEMDSLEESRSRVLSSVDGELISPVLSSSSMRVVADGNLPSPVPHAPAILPPVQTTERMLDEMDVGRMVGLSALSNPETERDVSNEADGIARNVSVVAS</sequence>
<proteinExistence type="predicted"/>
<dbReference type="EMBL" id="KQ257452">
    <property type="protein sequence ID" value="KND02886.1"/>
    <property type="molecule type" value="Genomic_DNA"/>
</dbReference>
<dbReference type="InParanoid" id="A0A0L0HN90"/>
<dbReference type="GeneID" id="27685594"/>
<dbReference type="RefSeq" id="XP_016610925.1">
    <property type="nucleotide sequence ID" value="XM_016750273.1"/>
</dbReference>
<accession>A0A0L0HN90</accession>
<keyword evidence="2" id="KW-1185">Reference proteome</keyword>
<evidence type="ECO:0000313" key="1">
    <source>
        <dbReference type="EMBL" id="KND02886.1"/>
    </source>
</evidence>
<organism evidence="1 2">
    <name type="scientific">Spizellomyces punctatus (strain DAOM BR117)</name>
    <dbReference type="NCBI Taxonomy" id="645134"/>
    <lineage>
        <taxon>Eukaryota</taxon>
        <taxon>Fungi</taxon>
        <taxon>Fungi incertae sedis</taxon>
        <taxon>Chytridiomycota</taxon>
        <taxon>Chytridiomycota incertae sedis</taxon>
        <taxon>Chytridiomycetes</taxon>
        <taxon>Spizellomycetales</taxon>
        <taxon>Spizellomycetaceae</taxon>
        <taxon>Spizellomyces</taxon>
    </lineage>
</organism>
<evidence type="ECO:0000313" key="2">
    <source>
        <dbReference type="Proteomes" id="UP000053201"/>
    </source>
</evidence>
<protein>
    <submittedName>
        <fullName evidence="1">Uncharacterized protein</fullName>
    </submittedName>
</protein>
<dbReference type="AlphaFoldDB" id="A0A0L0HN90"/>
<dbReference type="VEuPathDB" id="FungiDB:SPPG_01967"/>